<evidence type="ECO:0008006" key="4">
    <source>
        <dbReference type="Google" id="ProtNLM"/>
    </source>
</evidence>
<dbReference type="Proteomes" id="UP000064243">
    <property type="component" value="Unassembled WGS sequence"/>
</dbReference>
<dbReference type="EMBL" id="LDUG01000026">
    <property type="protein sequence ID" value="KVW95125.1"/>
    <property type="molecule type" value="Genomic_DNA"/>
</dbReference>
<dbReference type="RefSeq" id="WP_059756214.1">
    <property type="nucleotide sequence ID" value="NZ_LDUG01000026.1"/>
</dbReference>
<accession>A0A106BMD5</accession>
<organism evidence="2 3">
    <name type="scientific">Thiobacillus denitrificans</name>
    <dbReference type="NCBI Taxonomy" id="36861"/>
    <lineage>
        <taxon>Bacteria</taxon>
        <taxon>Pseudomonadati</taxon>
        <taxon>Pseudomonadota</taxon>
        <taxon>Betaproteobacteria</taxon>
        <taxon>Nitrosomonadales</taxon>
        <taxon>Thiobacillaceae</taxon>
        <taxon>Thiobacillus</taxon>
    </lineage>
</organism>
<dbReference type="AlphaFoldDB" id="A0A106BMD5"/>
<proteinExistence type="predicted"/>
<feature type="signal peptide" evidence="1">
    <location>
        <begin position="1"/>
        <end position="20"/>
    </location>
</feature>
<keyword evidence="3" id="KW-1185">Reference proteome</keyword>
<reference evidence="2 3" key="1">
    <citation type="journal article" date="2015" name="Appl. Environ. Microbiol.">
        <title>Aerobic and Anaerobic Thiosulfate Oxidation by a Cold-Adapted, Subglacial Chemoautotroph.</title>
        <authorList>
            <person name="Harrold Z.R."/>
            <person name="Skidmore M.L."/>
            <person name="Hamilton T.L."/>
            <person name="Desch L."/>
            <person name="Amada K."/>
            <person name="van Gelder W."/>
            <person name="Glover K."/>
            <person name="Roden E.E."/>
            <person name="Boyd E.S."/>
        </authorList>
    </citation>
    <scope>NUCLEOTIDE SEQUENCE [LARGE SCALE GENOMIC DNA]</scope>
    <source>
        <strain evidence="2 3">RG</strain>
    </source>
</reference>
<name>A0A106BMD5_THIDE</name>
<feature type="chain" id="PRO_5007125671" description="PBP domain-containing protein" evidence="1">
    <location>
        <begin position="21"/>
        <end position="495"/>
    </location>
</feature>
<protein>
    <recommendedName>
        <fullName evidence="4">PBP domain-containing protein</fullName>
    </recommendedName>
</protein>
<dbReference type="PATRIC" id="fig|36861.3.peg.1827"/>
<comment type="caution">
    <text evidence="2">The sequence shown here is derived from an EMBL/GenBank/DDBJ whole genome shotgun (WGS) entry which is preliminary data.</text>
</comment>
<evidence type="ECO:0000313" key="3">
    <source>
        <dbReference type="Proteomes" id="UP000064243"/>
    </source>
</evidence>
<evidence type="ECO:0000256" key="1">
    <source>
        <dbReference type="SAM" id="SignalP"/>
    </source>
</evidence>
<dbReference type="OrthoDB" id="8907005at2"/>
<evidence type="ECO:0000313" key="2">
    <source>
        <dbReference type="EMBL" id="KVW95125.1"/>
    </source>
</evidence>
<gene>
    <name evidence="2" type="ORF">ABW22_10795</name>
</gene>
<sequence>MKLSQIALAVASLSVVPAFAAVGSLTALYGVTPANTVYVSGASALSGSFANVVGANCTGGSGNVKSLTINGSTSDGRVTVCTTSSTDGQFAGPFAVVKRDTNGSFDGVGPVIDQSNLTKWADVANCDSVTLQCGLDSTTAIKPHAGLTDVDTNVWVGMANTGTLSIPVTDPSTTGTVLNGGFAGQGFGVMVSESLYNAMMVKQVAEGRLPVSAGSASCVAGNFTPGACQPSISKEEYAAIVDSQNFAYVANGALSGDAGVINLCRRVETSGTQASSNVYFLNNSCGNASPTKGFKQPKTVDLVNSPSAVAFNSSTGNAVTGNYDDFGGAFGLFEGSGTGDARNCVIRRNTGKNPNNVADALGTYAAGWISLENAPAAGWKLVKLDGVSPNAVQVKAIAATDTDGNVDGWMADTNQRTNVVKGYYDAAPELEMLWPSTTPYGTFLTSLKNTFANPALVSLRGVFQANGVFTHAGNETKVHKGTRNGNFCAPQALAE</sequence>
<keyword evidence="1" id="KW-0732">Signal</keyword>